<dbReference type="GO" id="GO:0004526">
    <property type="term" value="F:ribonuclease P activity"/>
    <property type="evidence" value="ECO:0007669"/>
    <property type="project" value="TreeGrafter"/>
</dbReference>
<protein>
    <submittedName>
        <fullName evidence="2">Uncharacterized protein</fullName>
    </submittedName>
</protein>
<organism evidence="2 3">
    <name type="scientific">Coniochaeta ligniaria NRRL 30616</name>
    <dbReference type="NCBI Taxonomy" id="1408157"/>
    <lineage>
        <taxon>Eukaryota</taxon>
        <taxon>Fungi</taxon>
        <taxon>Dikarya</taxon>
        <taxon>Ascomycota</taxon>
        <taxon>Pezizomycotina</taxon>
        <taxon>Sordariomycetes</taxon>
        <taxon>Sordariomycetidae</taxon>
        <taxon>Coniochaetales</taxon>
        <taxon>Coniochaetaceae</taxon>
        <taxon>Coniochaeta</taxon>
    </lineage>
</organism>
<sequence length="235" mass="25872">MDRKRTVHQLDTPYSTVQWPQVSHEDQETILELLCSPWLTNSSSLLSPLGHHRRSFISPSKGKRAKRRKRKGAETDTAVDAVPPAPELAKHVDLGLASISRSLERIPAEISDESPLEPYAVVFVARSGQPSAFHSHFPQMVAVASKSVPGRQPIRLVGFSAACEERLSSSLGIPRVSSIGLREGAPQTKALVEFVREHVPPVDMSWFQEVKGGQFIETKINAVEVPVGTKKQKIC</sequence>
<reference evidence="2 3" key="1">
    <citation type="submission" date="2016-10" db="EMBL/GenBank/DDBJ databases">
        <title>Draft genome sequence of Coniochaeta ligniaria NRRL30616, a lignocellulolytic fungus for bioabatement of inhibitors in plant biomass hydrolysates.</title>
        <authorList>
            <consortium name="DOE Joint Genome Institute"/>
            <person name="Jimenez D.J."/>
            <person name="Hector R.E."/>
            <person name="Riley R."/>
            <person name="Sun H."/>
            <person name="Grigoriev I.V."/>
            <person name="Van Elsas J.D."/>
            <person name="Nichols N.N."/>
        </authorList>
    </citation>
    <scope>NUCLEOTIDE SEQUENCE [LARGE SCALE GENOMIC DNA]</scope>
    <source>
        <strain evidence="2 3">NRRL 30616</strain>
    </source>
</reference>
<dbReference type="GO" id="GO:0000171">
    <property type="term" value="F:ribonuclease MRP activity"/>
    <property type="evidence" value="ECO:0007669"/>
    <property type="project" value="TreeGrafter"/>
</dbReference>
<dbReference type="InterPro" id="IPR013241">
    <property type="entry name" value="RNase_P_Pop3"/>
</dbReference>
<gene>
    <name evidence="2" type="ORF">CONLIGDRAFT_569207</name>
</gene>
<dbReference type="Proteomes" id="UP000182658">
    <property type="component" value="Unassembled WGS sequence"/>
</dbReference>
<name>A0A1J7J2J0_9PEZI</name>
<feature type="region of interest" description="Disordered" evidence="1">
    <location>
        <begin position="50"/>
        <end position="79"/>
    </location>
</feature>
<dbReference type="STRING" id="1408157.A0A1J7J2J0"/>
<dbReference type="OrthoDB" id="20109at2759"/>
<evidence type="ECO:0000256" key="1">
    <source>
        <dbReference type="SAM" id="MobiDB-lite"/>
    </source>
</evidence>
<proteinExistence type="predicted"/>
<dbReference type="PANTHER" id="PTHR28272:SF1">
    <property type="entry name" value="RIBONUCLEASES P_MRP PROTEIN SUBUNIT POP3"/>
    <property type="match status" value="1"/>
</dbReference>
<dbReference type="GO" id="GO:0008033">
    <property type="term" value="P:tRNA processing"/>
    <property type="evidence" value="ECO:0007669"/>
    <property type="project" value="InterPro"/>
</dbReference>
<dbReference type="EMBL" id="KV875094">
    <property type="protein sequence ID" value="OIW33982.1"/>
    <property type="molecule type" value="Genomic_DNA"/>
</dbReference>
<dbReference type="GO" id="GO:0000172">
    <property type="term" value="C:ribonuclease MRP complex"/>
    <property type="evidence" value="ECO:0007669"/>
    <property type="project" value="TreeGrafter"/>
</dbReference>
<dbReference type="AlphaFoldDB" id="A0A1J7J2J0"/>
<evidence type="ECO:0000313" key="2">
    <source>
        <dbReference type="EMBL" id="OIW33982.1"/>
    </source>
</evidence>
<dbReference type="GO" id="GO:0005655">
    <property type="term" value="C:nucleolar ribonuclease P complex"/>
    <property type="evidence" value="ECO:0007669"/>
    <property type="project" value="TreeGrafter"/>
</dbReference>
<feature type="compositionally biased region" description="Basic residues" evidence="1">
    <location>
        <begin position="50"/>
        <end position="71"/>
    </location>
</feature>
<dbReference type="InParanoid" id="A0A1J7J2J0"/>
<dbReference type="GO" id="GO:0034965">
    <property type="term" value="P:intronic box C/D snoRNA processing"/>
    <property type="evidence" value="ECO:0007669"/>
    <property type="project" value="TreeGrafter"/>
</dbReference>
<dbReference type="GO" id="GO:0006364">
    <property type="term" value="P:rRNA processing"/>
    <property type="evidence" value="ECO:0007669"/>
    <property type="project" value="InterPro"/>
</dbReference>
<accession>A0A1J7J2J0</accession>
<evidence type="ECO:0000313" key="3">
    <source>
        <dbReference type="Proteomes" id="UP000182658"/>
    </source>
</evidence>
<dbReference type="Pfam" id="PF08228">
    <property type="entry name" value="RNase_P_pop3"/>
    <property type="match status" value="1"/>
</dbReference>
<dbReference type="GO" id="GO:0005829">
    <property type="term" value="C:cytosol"/>
    <property type="evidence" value="ECO:0007669"/>
    <property type="project" value="TreeGrafter"/>
</dbReference>
<dbReference type="PANTHER" id="PTHR28272">
    <property type="entry name" value="RIBONUCLEASES P/MRP PROTEIN SUBUNIT POP3"/>
    <property type="match status" value="1"/>
</dbReference>
<keyword evidence="3" id="KW-1185">Reference proteome</keyword>